<accession>A0ABP7UDR6</accession>
<proteinExistence type="predicted"/>
<sequence length="164" mass="18244">MLTLLMRLLTPFTRLASWLYARPEDVLLARFEQLLDKATFVGTSRPSACNLLLALHAAGLNAEGLQRAATLRMVLLTPENETAAQQALAAGNLTQLPANTQTFDLNADYFHVLLVRHARGSFAGLYYLPTEFNGNVSKLNTVWLHPWPQALPLVEKDVTLHYMA</sequence>
<dbReference type="RefSeq" id="WP_345055875.1">
    <property type="nucleotide sequence ID" value="NZ_BAABDK010000022.1"/>
</dbReference>
<protein>
    <submittedName>
        <fullName evidence="1">Uncharacterized protein</fullName>
    </submittedName>
</protein>
<organism evidence="1 2">
    <name type="scientific">Hymenobacter glaciei</name>
    <dbReference type="NCBI Taxonomy" id="877209"/>
    <lineage>
        <taxon>Bacteria</taxon>
        <taxon>Pseudomonadati</taxon>
        <taxon>Bacteroidota</taxon>
        <taxon>Cytophagia</taxon>
        <taxon>Cytophagales</taxon>
        <taxon>Hymenobacteraceae</taxon>
        <taxon>Hymenobacter</taxon>
    </lineage>
</organism>
<dbReference type="EMBL" id="BAABDK010000022">
    <property type="protein sequence ID" value="GAA4041207.1"/>
    <property type="molecule type" value="Genomic_DNA"/>
</dbReference>
<evidence type="ECO:0000313" key="2">
    <source>
        <dbReference type="Proteomes" id="UP001501469"/>
    </source>
</evidence>
<gene>
    <name evidence="1" type="ORF">GCM10022409_29020</name>
</gene>
<dbReference type="Proteomes" id="UP001501469">
    <property type="component" value="Unassembled WGS sequence"/>
</dbReference>
<reference evidence="2" key="1">
    <citation type="journal article" date="2019" name="Int. J. Syst. Evol. Microbiol.">
        <title>The Global Catalogue of Microorganisms (GCM) 10K type strain sequencing project: providing services to taxonomists for standard genome sequencing and annotation.</title>
        <authorList>
            <consortium name="The Broad Institute Genomics Platform"/>
            <consortium name="The Broad Institute Genome Sequencing Center for Infectious Disease"/>
            <person name="Wu L."/>
            <person name="Ma J."/>
        </authorList>
    </citation>
    <scope>NUCLEOTIDE SEQUENCE [LARGE SCALE GENOMIC DNA]</scope>
    <source>
        <strain evidence="2">JCM 17225</strain>
    </source>
</reference>
<name>A0ABP7UDR6_9BACT</name>
<comment type="caution">
    <text evidence="1">The sequence shown here is derived from an EMBL/GenBank/DDBJ whole genome shotgun (WGS) entry which is preliminary data.</text>
</comment>
<keyword evidence="2" id="KW-1185">Reference proteome</keyword>
<evidence type="ECO:0000313" key="1">
    <source>
        <dbReference type="EMBL" id="GAA4041207.1"/>
    </source>
</evidence>